<dbReference type="Gene3D" id="3.40.50.2000">
    <property type="entry name" value="Glycogen Phosphorylase B"/>
    <property type="match status" value="1"/>
</dbReference>
<dbReference type="GO" id="GO:0016757">
    <property type="term" value="F:glycosyltransferase activity"/>
    <property type="evidence" value="ECO:0007669"/>
    <property type="project" value="TreeGrafter"/>
</dbReference>
<name>A0A921LBQ8_9BACT</name>
<protein>
    <submittedName>
        <fullName evidence="1">Glycosyltransferase</fullName>
    </submittedName>
</protein>
<dbReference type="Proteomes" id="UP000717835">
    <property type="component" value="Unassembled WGS sequence"/>
</dbReference>
<dbReference type="PANTHER" id="PTHR21015:SF22">
    <property type="entry name" value="GLYCOSYLTRANSFERASE"/>
    <property type="match status" value="1"/>
</dbReference>
<comment type="caution">
    <text evidence="1">The sequence shown here is derived from an EMBL/GenBank/DDBJ whole genome shotgun (WGS) entry which is preliminary data.</text>
</comment>
<dbReference type="PANTHER" id="PTHR21015">
    <property type="entry name" value="UDP-N-ACETYLGLUCOSAMINE--N-ACETYLMURAMYL-(PENTAPEPTIDE) PYROPHOSPHORYL-UNDECAPRENOL N-ACETYLGLUCOSAMINE TRANSFERASE 1"/>
    <property type="match status" value="1"/>
</dbReference>
<sequence length="376" mass="43285">MKVLFVIQGEGRGHLTQAITLESMLRRNGYDVVEVLVGQSKSRRLPGFFNRSIQAPVKRFLSPNFLPTPANRRVSLVRSVAYNLMHLPAYVRSMCYIRRRIRETGADLVINFYELLTGLTYLFLHPAVPQVCIGHQYLFLHPGFRFPHKSRMSLFLLRFFTRLTCIGACQRLALSFRPMSDVPVSRIRVVPPLLRLEVLTSESRKGDYLHGYLLNAGFAEDVLGWHRRHPRVSLHFFWDKPDEDDTCRMDDTLTFHQIDDVKFLRYMTGCRAYATTAGFESVCEAMYLGKPLLMVPAHIEQDCNAYDAACTGAGIVADSFDLQKLLDFEREYRPNVEFRYWVRSSERVILNALEGAIHSSHCPLDAPYEYCNGIEM</sequence>
<gene>
    <name evidence="1" type="ORF">K8W02_06280</name>
</gene>
<accession>A0A921LBQ8</accession>
<dbReference type="EMBL" id="DYVX01000051">
    <property type="protein sequence ID" value="HJF91975.1"/>
    <property type="molecule type" value="Genomic_DNA"/>
</dbReference>
<proteinExistence type="predicted"/>
<reference evidence="1" key="2">
    <citation type="submission" date="2021-09" db="EMBL/GenBank/DDBJ databases">
        <authorList>
            <person name="Gilroy R."/>
        </authorList>
    </citation>
    <scope>NUCLEOTIDE SEQUENCE</scope>
    <source>
        <strain evidence="1">CHK55-1828</strain>
    </source>
</reference>
<dbReference type="Pfam" id="PF13528">
    <property type="entry name" value="Glyco_trans_1_3"/>
    <property type="match status" value="1"/>
</dbReference>
<evidence type="ECO:0000313" key="2">
    <source>
        <dbReference type="Proteomes" id="UP000717835"/>
    </source>
</evidence>
<organism evidence="1 2">
    <name type="scientific">Mediterranea massiliensis</name>
    <dbReference type="NCBI Taxonomy" id="1841865"/>
    <lineage>
        <taxon>Bacteria</taxon>
        <taxon>Pseudomonadati</taxon>
        <taxon>Bacteroidota</taxon>
        <taxon>Bacteroidia</taxon>
        <taxon>Bacteroidales</taxon>
        <taxon>Bacteroidaceae</taxon>
        <taxon>Mediterranea</taxon>
    </lineage>
</organism>
<dbReference type="SUPFAM" id="SSF53756">
    <property type="entry name" value="UDP-Glycosyltransferase/glycogen phosphorylase"/>
    <property type="match status" value="1"/>
</dbReference>
<evidence type="ECO:0000313" key="1">
    <source>
        <dbReference type="EMBL" id="HJF91975.1"/>
    </source>
</evidence>
<reference evidence="1" key="1">
    <citation type="journal article" date="2021" name="PeerJ">
        <title>Extensive microbial diversity within the chicken gut microbiome revealed by metagenomics and culture.</title>
        <authorList>
            <person name="Gilroy R."/>
            <person name="Ravi A."/>
            <person name="Getino M."/>
            <person name="Pursley I."/>
            <person name="Horton D.L."/>
            <person name="Alikhan N.F."/>
            <person name="Baker D."/>
            <person name="Gharbi K."/>
            <person name="Hall N."/>
            <person name="Watson M."/>
            <person name="Adriaenssens E.M."/>
            <person name="Foster-Nyarko E."/>
            <person name="Jarju S."/>
            <person name="Secka A."/>
            <person name="Antonio M."/>
            <person name="Oren A."/>
            <person name="Chaudhuri R.R."/>
            <person name="La Ragione R."/>
            <person name="Hildebrand F."/>
            <person name="Pallen M.J."/>
        </authorList>
    </citation>
    <scope>NUCLEOTIDE SEQUENCE</scope>
    <source>
        <strain evidence="1">CHK55-1828</strain>
    </source>
</reference>
<dbReference type="AlphaFoldDB" id="A0A921LBQ8"/>
<dbReference type="RefSeq" id="WP_022019516.1">
    <property type="nucleotide sequence ID" value="NZ_CALUIP010000010.1"/>
</dbReference>